<reference evidence="2 3" key="1">
    <citation type="submission" date="2016-10" db="EMBL/GenBank/DDBJ databases">
        <title>Draft genome sequences of four alkaliphilic bacteria belonging to the Anaerobacillus genus.</title>
        <authorList>
            <person name="Bassil N.M."/>
            <person name="Lloyd J.R."/>
        </authorList>
    </citation>
    <scope>NUCLEOTIDE SEQUENCE [LARGE SCALE GENOMIC DNA]</scope>
    <source>
        <strain evidence="2 3">DSM 18345</strain>
    </source>
</reference>
<keyword evidence="3" id="KW-1185">Reference proteome</keyword>
<evidence type="ECO:0000313" key="3">
    <source>
        <dbReference type="Proteomes" id="UP000179524"/>
    </source>
</evidence>
<dbReference type="OrthoDB" id="5431160at2"/>
<dbReference type="Gene3D" id="2.30.110.10">
    <property type="entry name" value="Electron Transport, Fmn-binding Protein, Chain A"/>
    <property type="match status" value="1"/>
</dbReference>
<dbReference type="InterPro" id="IPR012349">
    <property type="entry name" value="Split_barrel_FMN-bd"/>
</dbReference>
<comment type="caution">
    <text evidence="2">The sequence shown here is derived from an EMBL/GenBank/DDBJ whole genome shotgun (WGS) entry which is preliminary data.</text>
</comment>
<protein>
    <recommendedName>
        <fullName evidence="1">General stress protein FMN-binding split barrel domain-containing protein</fullName>
    </recommendedName>
</protein>
<feature type="domain" description="General stress protein FMN-binding split barrel" evidence="1">
    <location>
        <begin position="8"/>
        <end position="129"/>
    </location>
</feature>
<dbReference type="InterPro" id="IPR052917">
    <property type="entry name" value="Stress-Dev_Protein"/>
</dbReference>
<organism evidence="2 3">
    <name type="scientific">Anaerobacillus alkalilacustris</name>
    <dbReference type="NCBI Taxonomy" id="393763"/>
    <lineage>
        <taxon>Bacteria</taxon>
        <taxon>Bacillati</taxon>
        <taxon>Bacillota</taxon>
        <taxon>Bacilli</taxon>
        <taxon>Bacillales</taxon>
        <taxon>Bacillaceae</taxon>
        <taxon>Anaerobacillus</taxon>
    </lineage>
</organism>
<dbReference type="SUPFAM" id="SSF50475">
    <property type="entry name" value="FMN-binding split barrel"/>
    <property type="match status" value="1"/>
</dbReference>
<dbReference type="PANTHER" id="PTHR34818:SF1">
    <property type="entry name" value="PROTEIN BLI-3"/>
    <property type="match status" value="1"/>
</dbReference>
<dbReference type="RefSeq" id="WP_071309421.1">
    <property type="nucleotide sequence ID" value="NZ_MLQR01000027.1"/>
</dbReference>
<proteinExistence type="predicted"/>
<accession>A0A1S2LN01</accession>
<sequence length="135" mass="15834">MNQNTLTQEVTNIIDQNHVGVLSTMQANKPYARYMMFFHDQQQLYSVTNKETHKVEEIEKNPNVNVLLGFDEKNTQYIELQGKASIIEDKEIKKKCWDEQLTPWLEGPDDPEYCLLKITPEHIELIQGNHEKTIM</sequence>
<dbReference type="InterPro" id="IPR038725">
    <property type="entry name" value="YdaG_split_barrel_FMN-bd"/>
</dbReference>
<dbReference type="EMBL" id="MLQR01000027">
    <property type="protein sequence ID" value="OIJ13570.1"/>
    <property type="molecule type" value="Genomic_DNA"/>
</dbReference>
<dbReference type="Pfam" id="PF16242">
    <property type="entry name" value="Pyrid_ox_like"/>
    <property type="match status" value="1"/>
</dbReference>
<evidence type="ECO:0000259" key="1">
    <source>
        <dbReference type="Pfam" id="PF16242"/>
    </source>
</evidence>
<evidence type="ECO:0000313" key="2">
    <source>
        <dbReference type="EMBL" id="OIJ13570.1"/>
    </source>
</evidence>
<dbReference type="PANTHER" id="PTHR34818">
    <property type="entry name" value="PROTEIN BLI-3"/>
    <property type="match status" value="1"/>
</dbReference>
<dbReference type="AlphaFoldDB" id="A0A1S2LN01"/>
<gene>
    <name evidence="2" type="ORF">BKP37_09795</name>
</gene>
<name>A0A1S2LN01_9BACI</name>
<dbReference type="Proteomes" id="UP000179524">
    <property type="component" value="Unassembled WGS sequence"/>
</dbReference>